<dbReference type="EMBL" id="JASCZI010151527">
    <property type="protein sequence ID" value="MED6173352.1"/>
    <property type="molecule type" value="Genomic_DNA"/>
</dbReference>
<organism evidence="2 3">
    <name type="scientific">Stylosanthes scabra</name>
    <dbReference type="NCBI Taxonomy" id="79078"/>
    <lineage>
        <taxon>Eukaryota</taxon>
        <taxon>Viridiplantae</taxon>
        <taxon>Streptophyta</taxon>
        <taxon>Embryophyta</taxon>
        <taxon>Tracheophyta</taxon>
        <taxon>Spermatophyta</taxon>
        <taxon>Magnoliopsida</taxon>
        <taxon>eudicotyledons</taxon>
        <taxon>Gunneridae</taxon>
        <taxon>Pentapetalae</taxon>
        <taxon>rosids</taxon>
        <taxon>fabids</taxon>
        <taxon>Fabales</taxon>
        <taxon>Fabaceae</taxon>
        <taxon>Papilionoideae</taxon>
        <taxon>50 kb inversion clade</taxon>
        <taxon>dalbergioids sensu lato</taxon>
        <taxon>Dalbergieae</taxon>
        <taxon>Pterocarpus clade</taxon>
        <taxon>Stylosanthes</taxon>
    </lineage>
</organism>
<evidence type="ECO:0000313" key="2">
    <source>
        <dbReference type="EMBL" id="MED6173352.1"/>
    </source>
</evidence>
<dbReference type="Proteomes" id="UP001341840">
    <property type="component" value="Unassembled WGS sequence"/>
</dbReference>
<gene>
    <name evidence="2" type="ORF">PIB30_058511</name>
</gene>
<accession>A0ABU6VK95</accession>
<sequence>MVNNWFEPKTTLGKLQQKSWTPRRPESHPGNLEPCNQRPGAQTQRPSPRITPRRPSALAKHPVLMPSARHPCLGVGTAPKLRKKVSDTRLGAGINAYAGIDLRVLLDPPFLEGTIPTHKWYFLIRCTCQIISKRFAASSFWRRCRG</sequence>
<protein>
    <submittedName>
        <fullName evidence="2">Uncharacterized protein</fullName>
    </submittedName>
</protein>
<evidence type="ECO:0000313" key="3">
    <source>
        <dbReference type="Proteomes" id="UP001341840"/>
    </source>
</evidence>
<feature type="compositionally biased region" description="Low complexity" evidence="1">
    <location>
        <begin position="42"/>
        <end position="54"/>
    </location>
</feature>
<reference evidence="2 3" key="1">
    <citation type="journal article" date="2023" name="Plants (Basel)">
        <title>Bridging the Gap: Combining Genomics and Transcriptomics Approaches to Understand Stylosanthes scabra, an Orphan Legume from the Brazilian Caatinga.</title>
        <authorList>
            <person name="Ferreira-Neto J.R.C."/>
            <person name="da Silva M.D."/>
            <person name="Binneck E."/>
            <person name="de Melo N.F."/>
            <person name="da Silva R.H."/>
            <person name="de Melo A.L.T.M."/>
            <person name="Pandolfi V."/>
            <person name="Bustamante F.O."/>
            <person name="Brasileiro-Vidal A.C."/>
            <person name="Benko-Iseppon A.M."/>
        </authorList>
    </citation>
    <scope>NUCLEOTIDE SEQUENCE [LARGE SCALE GENOMIC DNA]</scope>
    <source>
        <tissue evidence="2">Leaves</tissue>
    </source>
</reference>
<feature type="region of interest" description="Disordered" evidence="1">
    <location>
        <begin position="1"/>
        <end position="54"/>
    </location>
</feature>
<name>A0ABU6VK95_9FABA</name>
<comment type="caution">
    <text evidence="2">The sequence shown here is derived from an EMBL/GenBank/DDBJ whole genome shotgun (WGS) entry which is preliminary data.</text>
</comment>
<keyword evidence="3" id="KW-1185">Reference proteome</keyword>
<evidence type="ECO:0000256" key="1">
    <source>
        <dbReference type="SAM" id="MobiDB-lite"/>
    </source>
</evidence>
<proteinExistence type="predicted"/>